<sequence>MHRVPVQARFAPSSRRLRPPRSSSPEAVHGVKPPRSTPRRCRVDCDQMSSEGSCQRSSGGTPEFSPLTLIHSVLPSGVGRHVVCAPRSLSEHRRRAGPLCSSAWDPRGNHQDPLYFLSPRGVSGKGAWNCFSGSSATGDAVQIAAAIFFFSAALRRPPIQLRNSLHSGTGPLKMSLGTPAHIQPGNGAVWGSTAFQAGPEWESLAGASRRGFLCHRRQATPLRESILTHVCD</sequence>
<protein>
    <submittedName>
        <fullName evidence="2">Uncharacterized protein</fullName>
    </submittedName>
</protein>
<organism evidence="2 3">
    <name type="scientific">Pleurodeles waltl</name>
    <name type="common">Iberian ribbed newt</name>
    <dbReference type="NCBI Taxonomy" id="8319"/>
    <lineage>
        <taxon>Eukaryota</taxon>
        <taxon>Metazoa</taxon>
        <taxon>Chordata</taxon>
        <taxon>Craniata</taxon>
        <taxon>Vertebrata</taxon>
        <taxon>Euteleostomi</taxon>
        <taxon>Amphibia</taxon>
        <taxon>Batrachia</taxon>
        <taxon>Caudata</taxon>
        <taxon>Salamandroidea</taxon>
        <taxon>Salamandridae</taxon>
        <taxon>Pleurodelinae</taxon>
        <taxon>Pleurodeles</taxon>
    </lineage>
</organism>
<evidence type="ECO:0000256" key="1">
    <source>
        <dbReference type="SAM" id="MobiDB-lite"/>
    </source>
</evidence>
<name>A0AAV7VDX2_PLEWA</name>
<dbReference type="AlphaFoldDB" id="A0AAV7VDX2"/>
<evidence type="ECO:0000313" key="3">
    <source>
        <dbReference type="Proteomes" id="UP001066276"/>
    </source>
</evidence>
<dbReference type="Proteomes" id="UP001066276">
    <property type="component" value="Chromosome 2_1"/>
</dbReference>
<keyword evidence="3" id="KW-1185">Reference proteome</keyword>
<accession>A0AAV7VDX2</accession>
<evidence type="ECO:0000313" key="2">
    <source>
        <dbReference type="EMBL" id="KAJ1199818.1"/>
    </source>
</evidence>
<reference evidence="2" key="1">
    <citation type="journal article" date="2022" name="bioRxiv">
        <title>Sequencing and chromosome-scale assembly of the giantPleurodeles waltlgenome.</title>
        <authorList>
            <person name="Brown T."/>
            <person name="Elewa A."/>
            <person name="Iarovenko S."/>
            <person name="Subramanian E."/>
            <person name="Araus A.J."/>
            <person name="Petzold A."/>
            <person name="Susuki M."/>
            <person name="Suzuki K.-i.T."/>
            <person name="Hayashi T."/>
            <person name="Toyoda A."/>
            <person name="Oliveira C."/>
            <person name="Osipova E."/>
            <person name="Leigh N.D."/>
            <person name="Simon A."/>
            <person name="Yun M.H."/>
        </authorList>
    </citation>
    <scope>NUCLEOTIDE SEQUENCE</scope>
    <source>
        <strain evidence="2">20211129_DDA</strain>
        <tissue evidence="2">Liver</tissue>
    </source>
</reference>
<dbReference type="EMBL" id="JANPWB010000003">
    <property type="protein sequence ID" value="KAJ1199818.1"/>
    <property type="molecule type" value="Genomic_DNA"/>
</dbReference>
<comment type="caution">
    <text evidence="2">The sequence shown here is derived from an EMBL/GenBank/DDBJ whole genome shotgun (WGS) entry which is preliminary data.</text>
</comment>
<gene>
    <name evidence="2" type="ORF">NDU88_003650</name>
</gene>
<feature type="region of interest" description="Disordered" evidence="1">
    <location>
        <begin position="1"/>
        <end position="41"/>
    </location>
</feature>
<proteinExistence type="predicted"/>